<gene>
    <name evidence="2" type="ORF">EO081_04025</name>
</gene>
<feature type="region of interest" description="Disordered" evidence="1">
    <location>
        <begin position="1"/>
        <end position="32"/>
    </location>
</feature>
<dbReference type="EMBL" id="SDPT01000001">
    <property type="protein sequence ID" value="RXZ34835.1"/>
    <property type="molecule type" value="Genomic_DNA"/>
</dbReference>
<dbReference type="Proteomes" id="UP000292347">
    <property type="component" value="Unassembled WGS sequence"/>
</dbReference>
<organism evidence="2 3">
    <name type="scientific">Sphingomonas desiccabilis</name>
    <dbReference type="NCBI Taxonomy" id="429134"/>
    <lineage>
        <taxon>Bacteria</taxon>
        <taxon>Pseudomonadati</taxon>
        <taxon>Pseudomonadota</taxon>
        <taxon>Alphaproteobacteria</taxon>
        <taxon>Sphingomonadales</taxon>
        <taxon>Sphingomonadaceae</taxon>
        <taxon>Sphingomonas</taxon>
    </lineage>
</organism>
<name>A0A4Q2IW61_9SPHN</name>
<feature type="region of interest" description="Disordered" evidence="1">
    <location>
        <begin position="188"/>
        <end position="224"/>
    </location>
</feature>
<evidence type="ECO:0000256" key="1">
    <source>
        <dbReference type="SAM" id="MobiDB-lite"/>
    </source>
</evidence>
<comment type="caution">
    <text evidence="2">The sequence shown here is derived from an EMBL/GenBank/DDBJ whole genome shotgun (WGS) entry which is preliminary data.</text>
</comment>
<sequence>MARAGQNVLGLEESLRTSSKAGREFGGPDDAFEIITDPVTGERSVQPVPAFQEYLEAKRVKQKDVADINGRAMFALQQLPEDQRPAAYEQMRQNPEHFGVDPTKMPEAYDPNYAAVTSGMGMTVSQALTRQQAKDNAAALQDYRQDVQADRTARTGIYRDRSIATTAQGAQRIAQGDARIAQGAQRLAISKTKGSGGGSSRGGLDNRYEYRIGPNGQVQKRLKK</sequence>
<dbReference type="AlphaFoldDB" id="A0A4Q2IW61"/>
<proteinExistence type="predicted"/>
<accession>A0A4Q2IW61</accession>
<evidence type="ECO:0000313" key="2">
    <source>
        <dbReference type="EMBL" id="RXZ34835.1"/>
    </source>
</evidence>
<evidence type="ECO:0000313" key="3">
    <source>
        <dbReference type="Proteomes" id="UP000292347"/>
    </source>
</evidence>
<protein>
    <submittedName>
        <fullName evidence="2">Uncharacterized protein</fullName>
    </submittedName>
</protein>
<keyword evidence="3" id="KW-1185">Reference proteome</keyword>
<reference evidence="2 3" key="1">
    <citation type="submission" date="2019-01" db="EMBL/GenBank/DDBJ databases">
        <title>Sphingomonas mucosissima sp. nov. and Sphingomonas desiccabilis sp. nov., from biological soil crusts in the Colorado Plateau, USA.</title>
        <authorList>
            <person name="Zhu D."/>
        </authorList>
    </citation>
    <scope>NUCLEOTIDE SEQUENCE [LARGE SCALE GENOMIC DNA]</scope>
    <source>
        <strain evidence="2 3">CP1D</strain>
    </source>
</reference>